<dbReference type="Pfam" id="PF03807">
    <property type="entry name" value="F420_oxidored"/>
    <property type="match status" value="1"/>
</dbReference>
<dbReference type="FunFam" id="1.10.3730.10:FF:000001">
    <property type="entry name" value="Pyrroline-5-carboxylate reductase"/>
    <property type="match status" value="1"/>
</dbReference>
<comment type="caution">
    <text evidence="11">The sequence shown here is derived from an EMBL/GenBank/DDBJ whole genome shotgun (WGS) entry which is preliminary data.</text>
</comment>
<dbReference type="HAMAP" id="MF_01925">
    <property type="entry name" value="P5C_reductase"/>
    <property type="match status" value="1"/>
</dbReference>
<evidence type="ECO:0000256" key="3">
    <source>
        <dbReference type="ARBA" id="ARBA00023002"/>
    </source>
</evidence>
<dbReference type="InterPro" id="IPR028939">
    <property type="entry name" value="P5C_Rdtase_cat_N"/>
</dbReference>
<dbReference type="EC" id="1.5.1.2" evidence="5 6"/>
<dbReference type="InterPro" id="IPR029036">
    <property type="entry name" value="P5CR_dimer"/>
</dbReference>
<comment type="pathway">
    <text evidence="5 8">Amino-acid biosynthesis; L-proline biosynthesis; L-proline from L-glutamate 5-semialdehyde: step 1/1.</text>
</comment>
<dbReference type="PANTHER" id="PTHR11645">
    <property type="entry name" value="PYRROLINE-5-CARBOXYLATE REDUCTASE"/>
    <property type="match status" value="1"/>
</dbReference>
<dbReference type="InterPro" id="IPR008927">
    <property type="entry name" value="6-PGluconate_DH-like_C_sf"/>
</dbReference>
<evidence type="ECO:0000256" key="7">
    <source>
        <dbReference type="PIRSR" id="PIRSR000193-1"/>
    </source>
</evidence>
<evidence type="ECO:0000259" key="10">
    <source>
        <dbReference type="Pfam" id="PF14748"/>
    </source>
</evidence>
<keyword evidence="5 8" id="KW-0641">Proline biosynthesis</keyword>
<proteinExistence type="inferred from homology"/>
<feature type="domain" description="Pyrroline-5-carboxylate reductase dimerisation" evidence="10">
    <location>
        <begin position="170"/>
        <end position="274"/>
    </location>
</feature>
<dbReference type="Pfam" id="PF14748">
    <property type="entry name" value="P5CR_dimer"/>
    <property type="match status" value="1"/>
</dbReference>
<comment type="similarity">
    <text evidence="1 5 8">Belongs to the pyrroline-5-carboxylate reductase family.</text>
</comment>
<feature type="binding site" evidence="7">
    <location>
        <position position="65"/>
    </location>
    <ligand>
        <name>NADPH</name>
        <dbReference type="ChEBI" id="CHEBI:57783"/>
    </ligand>
</feature>
<feature type="binding site" evidence="7">
    <location>
        <begin position="78"/>
        <end position="81"/>
    </location>
    <ligand>
        <name>NADP(+)</name>
        <dbReference type="ChEBI" id="CHEBI:58349"/>
    </ligand>
</feature>
<evidence type="ECO:0000313" key="11">
    <source>
        <dbReference type="EMBL" id="GMA29176.1"/>
    </source>
</evidence>
<dbReference type="PIRSF" id="PIRSF000193">
    <property type="entry name" value="Pyrrol-5-carb_rd"/>
    <property type="match status" value="1"/>
</dbReference>
<comment type="catalytic activity">
    <reaction evidence="5">
        <text>L-proline + NAD(+) = (S)-1-pyrroline-5-carboxylate + NADH + 2 H(+)</text>
        <dbReference type="Rhea" id="RHEA:14105"/>
        <dbReference type="ChEBI" id="CHEBI:15378"/>
        <dbReference type="ChEBI" id="CHEBI:17388"/>
        <dbReference type="ChEBI" id="CHEBI:57540"/>
        <dbReference type="ChEBI" id="CHEBI:57945"/>
        <dbReference type="ChEBI" id="CHEBI:60039"/>
        <dbReference type="EC" id="1.5.1.2"/>
    </reaction>
</comment>
<dbReference type="GO" id="GO:0004735">
    <property type="term" value="F:pyrroline-5-carboxylate reductase activity"/>
    <property type="evidence" value="ECO:0007669"/>
    <property type="project" value="UniProtKB-UniRule"/>
</dbReference>
<dbReference type="NCBIfam" id="TIGR00112">
    <property type="entry name" value="proC"/>
    <property type="match status" value="1"/>
</dbReference>
<accession>A0AA37XBU8</accession>
<dbReference type="InterPro" id="IPR000304">
    <property type="entry name" value="Pyrroline-COOH_reductase"/>
</dbReference>
<dbReference type="SUPFAM" id="SSF51735">
    <property type="entry name" value="NAD(P)-binding Rossmann-fold domains"/>
    <property type="match status" value="1"/>
</dbReference>
<gene>
    <name evidence="5 11" type="primary">proC</name>
    <name evidence="11" type="ORF">GCM10025874_24290</name>
</gene>
<dbReference type="Proteomes" id="UP001157160">
    <property type="component" value="Unassembled WGS sequence"/>
</dbReference>
<dbReference type="Gene3D" id="3.40.50.720">
    <property type="entry name" value="NAD(P)-binding Rossmann-like Domain"/>
    <property type="match status" value="1"/>
</dbReference>
<feature type="domain" description="Pyrroline-5-carboxylate reductase catalytic N-terminal" evidence="9">
    <location>
        <begin position="8"/>
        <end position="107"/>
    </location>
</feature>
<sequence length="277" mass="27960">MTTTLPAIAILGTGSMGGAILSGLLDPSVVVEGGLRVTNRTAAKADALRTEGVASYATEVEPQGNLEAVRGAGVVLLAVKPAGILELAEQIAPALEPGAIVVSVAAGVTIASIEARLPEGTAVLRAMPNTPSVVRLGVTGVSAGSAVSDEQAALAASVFATVGEVVELPESQIDALSAISGSGPAYVFFLIEQYREAARRLGFDEAQASVLVDATFRGASELLAHEGLPPEELRRRVTSPKGTTERAVAVLEGAGLADLFEASAEAAIARAKELAAG</sequence>
<evidence type="ECO:0000256" key="5">
    <source>
        <dbReference type="HAMAP-Rule" id="MF_01925"/>
    </source>
</evidence>
<keyword evidence="12" id="KW-1185">Reference proteome</keyword>
<comment type="function">
    <text evidence="4 5">Catalyzes the reduction of 1-pyrroline-5-carboxylate (PCA) to L-proline.</text>
</comment>
<keyword evidence="5" id="KW-0963">Cytoplasm</keyword>
<reference evidence="11 12" key="1">
    <citation type="journal article" date="2014" name="Int. J. Syst. Evol. Microbiol.">
        <title>Complete genome sequence of Corynebacterium casei LMG S-19264T (=DSM 44701T), isolated from a smear-ripened cheese.</title>
        <authorList>
            <consortium name="US DOE Joint Genome Institute (JGI-PGF)"/>
            <person name="Walter F."/>
            <person name="Albersmeier A."/>
            <person name="Kalinowski J."/>
            <person name="Ruckert C."/>
        </authorList>
    </citation>
    <scope>NUCLEOTIDE SEQUENCE [LARGE SCALE GENOMIC DNA]</scope>
    <source>
        <strain evidence="11 12">NBRC 112289</strain>
    </source>
</reference>
<evidence type="ECO:0000256" key="2">
    <source>
        <dbReference type="ARBA" id="ARBA00022857"/>
    </source>
</evidence>
<organism evidence="11 12">
    <name type="scientific">Arenivirga flava</name>
    <dbReference type="NCBI Taxonomy" id="1930060"/>
    <lineage>
        <taxon>Bacteria</taxon>
        <taxon>Bacillati</taxon>
        <taxon>Actinomycetota</taxon>
        <taxon>Actinomycetes</taxon>
        <taxon>Micrococcales</taxon>
        <taxon>Microbacteriaceae</taxon>
        <taxon>Arenivirga</taxon>
    </lineage>
</organism>
<dbReference type="GO" id="GO:0055129">
    <property type="term" value="P:L-proline biosynthetic process"/>
    <property type="evidence" value="ECO:0007669"/>
    <property type="project" value="UniProtKB-UniRule"/>
</dbReference>
<dbReference type="PROSITE" id="PS00521">
    <property type="entry name" value="P5CR"/>
    <property type="match status" value="1"/>
</dbReference>
<protein>
    <recommendedName>
        <fullName evidence="5 6">Pyrroline-5-carboxylate reductase</fullName>
        <shortName evidence="5">P5C reductase</shortName>
        <shortName evidence="5">P5CR</shortName>
        <ecNumber evidence="5 6">1.5.1.2</ecNumber>
    </recommendedName>
    <alternativeName>
        <fullName evidence="5">PCA reductase</fullName>
    </alternativeName>
</protein>
<dbReference type="SUPFAM" id="SSF48179">
    <property type="entry name" value="6-phosphogluconate dehydrogenase C-terminal domain-like"/>
    <property type="match status" value="1"/>
</dbReference>
<dbReference type="Gene3D" id="1.10.3730.10">
    <property type="entry name" value="ProC C-terminal domain-like"/>
    <property type="match status" value="1"/>
</dbReference>
<evidence type="ECO:0000313" key="12">
    <source>
        <dbReference type="Proteomes" id="UP001157160"/>
    </source>
</evidence>
<dbReference type="AlphaFoldDB" id="A0AA37XBU8"/>
<dbReference type="InterPro" id="IPR053790">
    <property type="entry name" value="P5CR-like_CS"/>
</dbReference>
<comment type="subcellular location">
    <subcellularLocation>
        <location evidence="5">Cytoplasm</location>
    </subcellularLocation>
</comment>
<keyword evidence="2 5" id="KW-0521">NADP</keyword>
<dbReference type="EMBL" id="BSUL01000001">
    <property type="protein sequence ID" value="GMA29176.1"/>
    <property type="molecule type" value="Genomic_DNA"/>
</dbReference>
<dbReference type="GO" id="GO:0005737">
    <property type="term" value="C:cytoplasm"/>
    <property type="evidence" value="ECO:0007669"/>
    <property type="project" value="UniProtKB-SubCell"/>
</dbReference>
<evidence type="ECO:0000256" key="4">
    <source>
        <dbReference type="ARBA" id="ARBA00058118"/>
    </source>
</evidence>
<feature type="binding site" evidence="7">
    <location>
        <begin position="11"/>
        <end position="16"/>
    </location>
    <ligand>
        <name>NADP(+)</name>
        <dbReference type="ChEBI" id="CHEBI:58349"/>
    </ligand>
</feature>
<keyword evidence="5 8" id="KW-0028">Amino-acid biosynthesis</keyword>
<evidence type="ECO:0000256" key="6">
    <source>
        <dbReference type="NCBIfam" id="TIGR00112"/>
    </source>
</evidence>
<evidence type="ECO:0000259" key="9">
    <source>
        <dbReference type="Pfam" id="PF03807"/>
    </source>
</evidence>
<evidence type="ECO:0000256" key="8">
    <source>
        <dbReference type="RuleBase" id="RU003903"/>
    </source>
</evidence>
<dbReference type="PANTHER" id="PTHR11645:SF0">
    <property type="entry name" value="PYRROLINE-5-CARBOXYLATE REDUCTASE 3"/>
    <property type="match status" value="1"/>
</dbReference>
<keyword evidence="3 5" id="KW-0560">Oxidoreductase</keyword>
<name>A0AA37XBU8_9MICO</name>
<comment type="catalytic activity">
    <reaction evidence="5 8">
        <text>L-proline + NADP(+) = (S)-1-pyrroline-5-carboxylate + NADPH + 2 H(+)</text>
        <dbReference type="Rhea" id="RHEA:14109"/>
        <dbReference type="ChEBI" id="CHEBI:15378"/>
        <dbReference type="ChEBI" id="CHEBI:17388"/>
        <dbReference type="ChEBI" id="CHEBI:57783"/>
        <dbReference type="ChEBI" id="CHEBI:58349"/>
        <dbReference type="ChEBI" id="CHEBI:60039"/>
        <dbReference type="EC" id="1.5.1.2"/>
    </reaction>
</comment>
<dbReference type="RefSeq" id="WP_284233041.1">
    <property type="nucleotide sequence ID" value="NZ_BSUL01000001.1"/>
</dbReference>
<dbReference type="InterPro" id="IPR036291">
    <property type="entry name" value="NAD(P)-bd_dom_sf"/>
</dbReference>
<evidence type="ECO:0000256" key="1">
    <source>
        <dbReference type="ARBA" id="ARBA00005525"/>
    </source>
</evidence>